<feature type="region of interest" description="Disordered" evidence="1">
    <location>
        <begin position="202"/>
        <end position="230"/>
    </location>
</feature>
<comment type="caution">
    <text evidence="2">The sequence shown here is derived from an EMBL/GenBank/DDBJ whole genome shotgun (WGS) entry which is preliminary data.</text>
</comment>
<proteinExistence type="predicted"/>
<feature type="region of interest" description="Disordered" evidence="1">
    <location>
        <begin position="1561"/>
        <end position="1616"/>
    </location>
</feature>
<evidence type="ECO:0000313" key="3">
    <source>
        <dbReference type="Proteomes" id="UP001363151"/>
    </source>
</evidence>
<feature type="compositionally biased region" description="Polar residues" evidence="1">
    <location>
        <begin position="221"/>
        <end position="230"/>
    </location>
</feature>
<dbReference type="EMBL" id="JBBJCI010000213">
    <property type="protein sequence ID" value="KAK7240441.1"/>
    <property type="molecule type" value="Genomic_DNA"/>
</dbReference>
<feature type="region of interest" description="Disordered" evidence="1">
    <location>
        <begin position="877"/>
        <end position="896"/>
    </location>
</feature>
<evidence type="ECO:0000256" key="1">
    <source>
        <dbReference type="SAM" id="MobiDB-lite"/>
    </source>
</evidence>
<gene>
    <name evidence="2" type="ORF">SO694_001120100</name>
</gene>
<name>A0ABR1FWX6_AURAN</name>
<dbReference type="Proteomes" id="UP001363151">
    <property type="component" value="Unassembled WGS sequence"/>
</dbReference>
<accession>A0ABR1FWX6</accession>
<evidence type="ECO:0000313" key="2">
    <source>
        <dbReference type="EMBL" id="KAK7240441.1"/>
    </source>
</evidence>
<keyword evidence="3" id="KW-1185">Reference proteome</keyword>
<organism evidence="2 3">
    <name type="scientific">Aureococcus anophagefferens</name>
    <name type="common">Harmful bloom alga</name>
    <dbReference type="NCBI Taxonomy" id="44056"/>
    <lineage>
        <taxon>Eukaryota</taxon>
        <taxon>Sar</taxon>
        <taxon>Stramenopiles</taxon>
        <taxon>Ochrophyta</taxon>
        <taxon>Pelagophyceae</taxon>
        <taxon>Pelagomonadales</taxon>
        <taxon>Pelagomonadaceae</taxon>
        <taxon>Aureococcus</taxon>
    </lineage>
</organism>
<sequence>MDDVAPALAVASSDGVSNPKLKETLEVMRRLRAKKAPTAPYEINAESLYRQAEAIFAMREKLAAKDWDAAGEAVEFALDLLGPEEEAPATDPTAFEARTKVSKTEHETRNILRRECVAVRAALDRRTIGLVMERALSHGRLSGYVGAVEVGDISDGQLEKACATCERLARRSDLAADATIDVYLRSGRTLLALRRALRGNRWLDPEPDDEAAAEETRPRQRTQSMQAVQQQVEATARAASADEGSSAMMEVFATKFTDVKDLVPEDVRRSIDDGTASAEAVLRRAEARPGGLTYDHDETDSRFPHPLCRGEMRLARDDVEDRKRRRGLRKALRPPACVVEWREPAPEHRRKRVALVGCLDDEASKAQLLRLDLTCEAEPVGARLTREAAALLATAHRVSAVRAELARRDWEVFLRLVKTFETDVEARALELRFGAEDGMHLAIRDATALVADEIAFYRAAVVERDQAKARLLKAFDASPVRGDATGLRLGDADDVRALAPDAQKQLVDDLRDAAQGAELVYVLGPDKDAEKDAEALDALRNLRRAKRALQRRHLANLKDARRAKAELDACAARQREDGDAWPEDARELDLVLQWATFMLASRELAEALAAWPARRVARADGDGDAEDELLFTRPDFLEGLDPRYPTVAPVDVFLDADHDDFVGGLTDDGDEADRADAVKAAVGDAVDALAAAEGAAAFWSVKRLRAALGDARAVLDAVDGAARDVMARRVDVAAAMLLLREAVAGGHWDGLALAQGDAFLDVAADDFDPLFAALAAPLRKRTFRQRAKKRASGLGFLARGEAARRGRASTTQSVLCDLDARTARAGERGGKAGEGVLVATVVRRATMVARGARGSGVPDLPAAMRVAADAVRDAAAVDASTTETEAEDEVPADGPAVTFGTQTLNLDAPPAKRVIRFAPEAGAAEDGGGGETEPEKSVARALNAIGSGTAYVRHSPRAVAELTCVRYETLVRECGARLDLAGHLGADLATECLAADKDPKRALGRDCDDVLAALDAMAKAYCQPSRVDDHRHDAGVALRDAKTLLDALELLYEGHGSLPGSYKALQRRASVGALVLSCRHALRDERWHAIDAAVKLVLEAVGDTHTCLQGAREPDGRFRVAPRAHDDVDVYGPEGRARDAARKEAAAIDRFARTREACRLLLEALDAAAASETDEAAQALALLGSALAAARRLCGARPPMVVAQLSAAAQQATTLRRAAMGHFAADTESTRQTGLTGIAGRWPRQARSAVEKTMGAATLAEAERKLLDAPHDFDVAQYDALLTLKAPGALDAWRRQEPDRAARAEQLLEQHDRYLRTRPRRPQNRLEAILAGRWRFVASAPLDFSDDVTDYAGFDDLFPPGDDECVPPAPPRAAAPPPPGDDGILRSKMKPAPASSAWAPGRCAAARRCARLRPRACAARRQRRGRRGRRAAGRAARVALLRDDVDPVVLRGSPARKPRLGAAYFAGRPAGRVRVPPAVLEPLRKAAKLDAPDTLDDLDVDWFHLGQLFVAAARDADRRADAAERLAALRGVVDMIDRKGFPSRANALRNAAKHFLGIDSESEASSDDDARPIHALPKKRAPRAPDHRPAWRPAASHAGHHVGDQTHAHTVPASEF</sequence>
<reference evidence="2 3" key="1">
    <citation type="submission" date="2024-03" db="EMBL/GenBank/DDBJ databases">
        <title>Aureococcus anophagefferens CCMP1851 and Kratosvirus quantuckense: Draft genome of a second virus-susceptible host strain in the model system.</title>
        <authorList>
            <person name="Chase E."/>
            <person name="Truchon A.R."/>
            <person name="Schepens W."/>
            <person name="Wilhelm S.W."/>
        </authorList>
    </citation>
    <scope>NUCLEOTIDE SEQUENCE [LARGE SCALE GENOMIC DNA]</scope>
    <source>
        <strain evidence="2 3">CCMP1851</strain>
    </source>
</reference>
<protein>
    <submittedName>
        <fullName evidence="2">Uncharacterized protein</fullName>
    </submittedName>
</protein>